<dbReference type="EMBL" id="CAACVR010000076">
    <property type="protein sequence ID" value="VEU24290.1"/>
    <property type="molecule type" value="Genomic_DNA"/>
</dbReference>
<dbReference type="GO" id="GO:0003735">
    <property type="term" value="F:structural constituent of ribosome"/>
    <property type="evidence" value="ECO:0007669"/>
    <property type="project" value="InterPro"/>
</dbReference>
<name>A0A448YTP8_BRENA</name>
<dbReference type="InterPro" id="IPR009027">
    <property type="entry name" value="Ribosomal_bL9/RNase_H1_N"/>
</dbReference>
<dbReference type="GO" id="GO:0005840">
    <property type="term" value="C:ribosome"/>
    <property type="evidence" value="ECO:0007669"/>
    <property type="project" value="UniProtKB-KW"/>
</dbReference>
<evidence type="ECO:0000256" key="1">
    <source>
        <dbReference type="ARBA" id="ARBA00010605"/>
    </source>
</evidence>
<dbReference type="Gene3D" id="3.40.5.10">
    <property type="entry name" value="Ribosomal protein L9, N-terminal domain"/>
    <property type="match status" value="1"/>
</dbReference>
<feature type="region of interest" description="Disordered" evidence="4">
    <location>
        <begin position="93"/>
        <end position="114"/>
    </location>
</feature>
<evidence type="ECO:0000313" key="7">
    <source>
        <dbReference type="Proteomes" id="UP000290900"/>
    </source>
</evidence>
<proteinExistence type="inferred from homology"/>
<dbReference type="AlphaFoldDB" id="A0A448YTP8"/>
<reference evidence="6 7" key="1">
    <citation type="submission" date="2018-12" db="EMBL/GenBank/DDBJ databases">
        <authorList>
            <person name="Tiukova I."/>
            <person name="Dainat J."/>
        </authorList>
    </citation>
    <scope>NUCLEOTIDE SEQUENCE [LARGE SCALE GENOMIC DNA]</scope>
</reference>
<dbReference type="InterPro" id="IPR036935">
    <property type="entry name" value="Ribosomal_bL9_N_sf"/>
</dbReference>
<sequence length="254" mass="28236">MFSRSHSFVYSCIKSESRKLGVRYTAQSKKNRISVQLLKDFPGVGIRGQIVHVKPSTMINKLHPSNGAVYLNFPGAEPAIEVVQPKKNEAPAHIESQEAPSPETNALEEDKQVEKRKYKPEELLSLDQLVNIDLAELVGTDRDVILSKIPKKLIFLRDTEDKELKRPVSVEKIRTTLQNVASKELKDGRLRNSASGFFQGQGVSIVIRTLGDEDNGEGDIVKEIKALGTYQLSIQENGKEVANSTVTIGSRNEK</sequence>
<keyword evidence="7" id="KW-1185">Reference proteome</keyword>
<dbReference type="InterPro" id="IPR020070">
    <property type="entry name" value="Ribosomal_bL9_N"/>
</dbReference>
<dbReference type="GO" id="GO:1990904">
    <property type="term" value="C:ribonucleoprotein complex"/>
    <property type="evidence" value="ECO:0007669"/>
    <property type="project" value="UniProtKB-KW"/>
</dbReference>
<dbReference type="InterPro" id="IPR000244">
    <property type="entry name" value="Ribosomal_bL9"/>
</dbReference>
<evidence type="ECO:0000313" key="6">
    <source>
        <dbReference type="EMBL" id="VEU24290.1"/>
    </source>
</evidence>
<organism evidence="6 7">
    <name type="scientific">Brettanomyces naardenensis</name>
    <name type="common">Yeast</name>
    <dbReference type="NCBI Taxonomy" id="13370"/>
    <lineage>
        <taxon>Eukaryota</taxon>
        <taxon>Fungi</taxon>
        <taxon>Dikarya</taxon>
        <taxon>Ascomycota</taxon>
        <taxon>Saccharomycotina</taxon>
        <taxon>Pichiomycetes</taxon>
        <taxon>Pichiales</taxon>
        <taxon>Pichiaceae</taxon>
        <taxon>Brettanomyces</taxon>
    </lineage>
</organism>
<comment type="similarity">
    <text evidence="1">Belongs to the bacterial ribosomal protein bL9 family.</text>
</comment>
<evidence type="ECO:0000256" key="4">
    <source>
        <dbReference type="SAM" id="MobiDB-lite"/>
    </source>
</evidence>
<dbReference type="PANTHER" id="PTHR21368">
    <property type="entry name" value="50S RIBOSOMAL PROTEIN L9"/>
    <property type="match status" value="1"/>
</dbReference>
<evidence type="ECO:0000259" key="5">
    <source>
        <dbReference type="Pfam" id="PF01281"/>
    </source>
</evidence>
<dbReference type="STRING" id="13370.A0A448YTP8"/>
<keyword evidence="3" id="KW-0687">Ribonucleoprotein</keyword>
<dbReference type="Proteomes" id="UP000290900">
    <property type="component" value="Unassembled WGS sequence"/>
</dbReference>
<keyword evidence="2" id="KW-0689">Ribosomal protein</keyword>
<accession>A0A448YTP8</accession>
<dbReference type="InParanoid" id="A0A448YTP8"/>
<dbReference type="SUPFAM" id="SSF55658">
    <property type="entry name" value="L9 N-domain-like"/>
    <property type="match status" value="1"/>
</dbReference>
<dbReference type="Pfam" id="PF01281">
    <property type="entry name" value="Ribosomal_L9_N"/>
    <property type="match status" value="1"/>
</dbReference>
<dbReference type="OrthoDB" id="5555409at2759"/>
<dbReference type="GO" id="GO:0006412">
    <property type="term" value="P:translation"/>
    <property type="evidence" value="ECO:0007669"/>
    <property type="project" value="InterPro"/>
</dbReference>
<evidence type="ECO:0000256" key="3">
    <source>
        <dbReference type="ARBA" id="ARBA00023274"/>
    </source>
</evidence>
<evidence type="ECO:0000256" key="2">
    <source>
        <dbReference type="ARBA" id="ARBA00022980"/>
    </source>
</evidence>
<gene>
    <name evidence="6" type="ORF">BRENAR_LOCUS5018</name>
</gene>
<protein>
    <submittedName>
        <fullName evidence="6">DEKNAAC105605</fullName>
    </submittedName>
</protein>
<feature type="domain" description="Ribosomal protein L9" evidence="5">
    <location>
        <begin position="34"/>
        <end position="71"/>
    </location>
</feature>